<organism evidence="2 3">
    <name type="scientific">Portunus trituberculatus</name>
    <name type="common">Swimming crab</name>
    <name type="synonym">Neptunus trituberculatus</name>
    <dbReference type="NCBI Taxonomy" id="210409"/>
    <lineage>
        <taxon>Eukaryota</taxon>
        <taxon>Metazoa</taxon>
        <taxon>Ecdysozoa</taxon>
        <taxon>Arthropoda</taxon>
        <taxon>Crustacea</taxon>
        <taxon>Multicrustacea</taxon>
        <taxon>Malacostraca</taxon>
        <taxon>Eumalacostraca</taxon>
        <taxon>Eucarida</taxon>
        <taxon>Decapoda</taxon>
        <taxon>Pleocyemata</taxon>
        <taxon>Brachyura</taxon>
        <taxon>Eubrachyura</taxon>
        <taxon>Portunoidea</taxon>
        <taxon>Portunidae</taxon>
        <taxon>Portuninae</taxon>
        <taxon>Portunus</taxon>
    </lineage>
</organism>
<feature type="region of interest" description="Disordered" evidence="1">
    <location>
        <begin position="216"/>
        <end position="252"/>
    </location>
</feature>
<gene>
    <name evidence="2" type="ORF">E2C01_020353</name>
</gene>
<evidence type="ECO:0000313" key="3">
    <source>
        <dbReference type="Proteomes" id="UP000324222"/>
    </source>
</evidence>
<keyword evidence="3" id="KW-1185">Reference proteome</keyword>
<protein>
    <submittedName>
        <fullName evidence="2">Uncharacterized protein</fullName>
    </submittedName>
</protein>
<name>A0A5B7E0A2_PORTR</name>
<dbReference type="EMBL" id="VSRR010001705">
    <property type="protein sequence ID" value="MPC27188.1"/>
    <property type="molecule type" value="Genomic_DNA"/>
</dbReference>
<dbReference type="AlphaFoldDB" id="A0A5B7E0A2"/>
<dbReference type="Proteomes" id="UP000324222">
    <property type="component" value="Unassembled WGS sequence"/>
</dbReference>
<proteinExistence type="predicted"/>
<evidence type="ECO:0000256" key="1">
    <source>
        <dbReference type="SAM" id="MobiDB-lite"/>
    </source>
</evidence>
<reference evidence="2 3" key="1">
    <citation type="submission" date="2019-05" db="EMBL/GenBank/DDBJ databases">
        <title>Another draft genome of Portunus trituberculatus and its Hox gene families provides insights of decapod evolution.</title>
        <authorList>
            <person name="Jeong J.-H."/>
            <person name="Song I."/>
            <person name="Kim S."/>
            <person name="Choi T."/>
            <person name="Kim D."/>
            <person name="Ryu S."/>
            <person name="Kim W."/>
        </authorList>
    </citation>
    <scope>NUCLEOTIDE SEQUENCE [LARGE SCALE GENOMIC DNA]</scope>
    <source>
        <tissue evidence="2">Muscle</tissue>
    </source>
</reference>
<dbReference type="OrthoDB" id="6380029at2759"/>
<evidence type="ECO:0000313" key="2">
    <source>
        <dbReference type="EMBL" id="MPC27188.1"/>
    </source>
</evidence>
<sequence>MSPYQSYIAVNQEKATLNYGNEHKHLTLASDRSSFSWIHLVLDPIGVDTLLVYTPADRLNAITANVNVGFSVYVSSNKETHVTFNCLSGCLIRDNLSALIRGKVKLQPPFTMYVNPIPRPPPAPLKLSITPMLTLTPDKGLNVTVNASEWTAGKWHRVKILKAENHQEEKIEQPRNGTDNVKEVQIWVHKANYRISRLRGFRWTLHCAPEGLIDNFPSTEEDSEPESPNELKVPSYRNSHKQFDKTFKEVED</sequence>
<comment type="caution">
    <text evidence="2">The sequence shown here is derived from an EMBL/GenBank/DDBJ whole genome shotgun (WGS) entry which is preliminary data.</text>
</comment>
<accession>A0A5B7E0A2</accession>
<feature type="compositionally biased region" description="Basic and acidic residues" evidence="1">
    <location>
        <begin position="241"/>
        <end position="252"/>
    </location>
</feature>